<keyword evidence="2" id="KW-1133">Transmembrane helix</keyword>
<feature type="transmembrane region" description="Helical" evidence="2">
    <location>
        <begin position="57"/>
        <end position="90"/>
    </location>
</feature>
<evidence type="ECO:0000256" key="1">
    <source>
        <dbReference type="SAM" id="MobiDB-lite"/>
    </source>
</evidence>
<dbReference type="PANTHER" id="PTHR37314">
    <property type="entry name" value="SLR0142 PROTEIN"/>
    <property type="match status" value="1"/>
</dbReference>
<feature type="transmembrane region" description="Helical" evidence="2">
    <location>
        <begin position="102"/>
        <end position="123"/>
    </location>
</feature>
<feature type="region of interest" description="Disordered" evidence="1">
    <location>
        <begin position="227"/>
        <end position="247"/>
    </location>
</feature>
<sequence>MQGTLHRASDRLFPGGTNQYGALPAVFVLLTVVTGIVDAVSFLGLGHVFVANMTGNVVFLGFALAGAANLSAGSSLVAVGSFMAGAWATGRLGRRLGDPGRLFTTVTTAHAVFTAAALAVALAAGHRPYGVRTVLTALLAVGMGMQNAVVRRLAVPDFTTTVLTRAVTGLTADPPGPATTRRLVAVAAMFTGALCGALLQLGPGPGAALVPVVVLLVCLAFATAPGPSGGRGPGPGPGRSPVGEGTG</sequence>
<name>A0A2A2D4H4_9ACTN</name>
<dbReference type="Proteomes" id="UP000218944">
    <property type="component" value="Unassembled WGS sequence"/>
</dbReference>
<proteinExistence type="predicted"/>
<dbReference type="Pfam" id="PF06912">
    <property type="entry name" value="DUF1275"/>
    <property type="match status" value="1"/>
</dbReference>
<dbReference type="PANTHER" id="PTHR37314:SF4">
    <property type="entry name" value="UPF0700 TRANSMEMBRANE PROTEIN YOAK"/>
    <property type="match status" value="1"/>
</dbReference>
<keyword evidence="2" id="KW-0812">Transmembrane</keyword>
<feature type="transmembrane region" description="Helical" evidence="2">
    <location>
        <begin position="21"/>
        <end position="45"/>
    </location>
</feature>
<protein>
    <recommendedName>
        <fullName evidence="5">DUF1275 domain-containing protein</fullName>
    </recommendedName>
</protein>
<dbReference type="InterPro" id="IPR010699">
    <property type="entry name" value="DUF1275"/>
</dbReference>
<gene>
    <name evidence="3" type="ORF">CK936_24645</name>
</gene>
<evidence type="ECO:0000256" key="2">
    <source>
        <dbReference type="SAM" id="Phobius"/>
    </source>
</evidence>
<keyword evidence="2" id="KW-0472">Membrane</keyword>
<evidence type="ECO:0000313" key="3">
    <source>
        <dbReference type="EMBL" id="PAU46347.1"/>
    </source>
</evidence>
<evidence type="ECO:0008006" key="5">
    <source>
        <dbReference type="Google" id="ProtNLM"/>
    </source>
</evidence>
<dbReference type="EMBL" id="NSJV01000465">
    <property type="protein sequence ID" value="PAU46347.1"/>
    <property type="molecule type" value="Genomic_DNA"/>
</dbReference>
<comment type="caution">
    <text evidence="3">The sequence shown here is derived from an EMBL/GenBank/DDBJ whole genome shotgun (WGS) entry which is preliminary data.</text>
</comment>
<feature type="transmembrane region" description="Helical" evidence="2">
    <location>
        <begin position="183"/>
        <end position="201"/>
    </location>
</feature>
<reference evidence="3 4" key="1">
    <citation type="submission" date="2017-08" db="EMBL/GenBank/DDBJ databases">
        <title>Genome sequence of Streptomyces albireticuli NRRL B-1670.</title>
        <authorList>
            <person name="Graham D.E."/>
            <person name="Mahan K.M."/>
            <person name="Klingeman D.M."/>
            <person name="Hettich R.L."/>
            <person name="Parry R.J."/>
            <person name="Spain J.C."/>
        </authorList>
    </citation>
    <scope>NUCLEOTIDE SEQUENCE [LARGE SCALE GENOMIC DNA]</scope>
    <source>
        <strain evidence="3 4">NRRL B-1670</strain>
    </source>
</reference>
<feature type="transmembrane region" description="Helical" evidence="2">
    <location>
        <begin position="207"/>
        <end position="224"/>
    </location>
</feature>
<dbReference type="AlphaFoldDB" id="A0A2A2D4H4"/>
<accession>A0A2A2D4H4</accession>
<organism evidence="3 4">
    <name type="scientific">Streptomyces albireticuli</name>
    <dbReference type="NCBI Taxonomy" id="1940"/>
    <lineage>
        <taxon>Bacteria</taxon>
        <taxon>Bacillati</taxon>
        <taxon>Actinomycetota</taxon>
        <taxon>Actinomycetes</taxon>
        <taxon>Kitasatosporales</taxon>
        <taxon>Streptomycetaceae</taxon>
        <taxon>Streptomyces</taxon>
    </lineage>
</organism>
<keyword evidence="4" id="KW-1185">Reference proteome</keyword>
<evidence type="ECO:0000313" key="4">
    <source>
        <dbReference type="Proteomes" id="UP000218944"/>
    </source>
</evidence>
<feature type="transmembrane region" description="Helical" evidence="2">
    <location>
        <begin position="129"/>
        <end position="150"/>
    </location>
</feature>